<dbReference type="KEGG" id="samy:DB32_004717"/>
<evidence type="ECO:0000313" key="1">
    <source>
        <dbReference type="EMBL" id="AKF07568.1"/>
    </source>
</evidence>
<name>A0A0F6W4W6_9BACT</name>
<proteinExistence type="predicted"/>
<organism evidence="1 2">
    <name type="scientific">Sandaracinus amylolyticus</name>
    <dbReference type="NCBI Taxonomy" id="927083"/>
    <lineage>
        <taxon>Bacteria</taxon>
        <taxon>Pseudomonadati</taxon>
        <taxon>Myxococcota</taxon>
        <taxon>Polyangia</taxon>
        <taxon>Polyangiales</taxon>
        <taxon>Sandaracinaceae</taxon>
        <taxon>Sandaracinus</taxon>
    </lineage>
</organism>
<reference evidence="1 2" key="1">
    <citation type="submission" date="2015-03" db="EMBL/GenBank/DDBJ databases">
        <title>Genome assembly of Sandaracinus amylolyticus DSM 53668.</title>
        <authorList>
            <person name="Sharma G."/>
            <person name="Subramanian S."/>
        </authorList>
    </citation>
    <scope>NUCLEOTIDE SEQUENCE [LARGE SCALE GENOMIC DNA]</scope>
    <source>
        <strain evidence="1 2">DSM 53668</strain>
    </source>
</reference>
<dbReference type="AlphaFoldDB" id="A0A0F6W4W6"/>
<keyword evidence="2" id="KW-1185">Reference proteome</keyword>
<evidence type="ECO:0000313" key="2">
    <source>
        <dbReference type="Proteomes" id="UP000034883"/>
    </source>
</evidence>
<dbReference type="STRING" id="927083.DB32_004717"/>
<gene>
    <name evidence="1" type="ORF">DB32_004717</name>
</gene>
<accession>A0A0F6W4W6</accession>
<dbReference type="EMBL" id="CP011125">
    <property type="protein sequence ID" value="AKF07568.1"/>
    <property type="molecule type" value="Genomic_DNA"/>
</dbReference>
<dbReference type="Proteomes" id="UP000034883">
    <property type="component" value="Chromosome"/>
</dbReference>
<sequence>MPKRLRVCVSFGPCAIRYFPVTFSPQSSSSRSARAATTTG</sequence>
<protein>
    <submittedName>
        <fullName evidence="1">Uncharacterized protein</fullName>
    </submittedName>
</protein>